<keyword evidence="2" id="KW-1185">Reference proteome</keyword>
<dbReference type="PANTHER" id="PTHR30528">
    <property type="entry name" value="CYTOPLASMIC PROTEIN"/>
    <property type="match status" value="1"/>
</dbReference>
<dbReference type="EMBL" id="JBJNUY010000032">
    <property type="protein sequence ID" value="MFL9002802.1"/>
    <property type="molecule type" value="Genomic_DNA"/>
</dbReference>
<evidence type="ECO:0000313" key="2">
    <source>
        <dbReference type="Proteomes" id="UP001628646"/>
    </source>
</evidence>
<dbReference type="Proteomes" id="UP001628646">
    <property type="component" value="Unassembled WGS sequence"/>
</dbReference>
<dbReference type="Pfam" id="PF06224">
    <property type="entry name" value="AlkZ-like"/>
    <property type="match status" value="1"/>
</dbReference>
<gene>
    <name evidence="1" type="ORF">ACJ8NA_29740</name>
</gene>
<sequence length="276" mass="31501">MSLSLSLAEARRLALAAQGFDGRRTRRSVQRRHLREMLARLGLLQIDSVNALVRSHYLPLFSRLGPYSMTLLDEAAWSVGRHRQLFEYWGHEASLLPLEHYPLMRWRMRQAADGQGIYQQLARFGREQQPLIRQVLQAVREQGALGAGSLSTRQERAGPWWDWSAEKHALEWLFAAGELTVAGRRGFERLYDLPERVFPAELLARPEFSEAQAQRELLRMAASALGVATEKDLRDYYRLSPAQSRARLAELVEAGELLPVRVEGWSQPAYCPGEPQ</sequence>
<organism evidence="1 2">
    <name type="scientific">Pseudomonas azerbaijanorientalis</name>
    <dbReference type="NCBI Taxonomy" id="2842350"/>
    <lineage>
        <taxon>Bacteria</taxon>
        <taxon>Pseudomonadati</taxon>
        <taxon>Pseudomonadota</taxon>
        <taxon>Gammaproteobacteria</taxon>
        <taxon>Pseudomonadales</taxon>
        <taxon>Pseudomonadaceae</taxon>
        <taxon>Pseudomonas</taxon>
    </lineage>
</organism>
<accession>A0ABW8WD13</accession>
<evidence type="ECO:0000313" key="1">
    <source>
        <dbReference type="EMBL" id="MFL9002802.1"/>
    </source>
</evidence>
<dbReference type="InterPro" id="IPR009351">
    <property type="entry name" value="AlkZ-like"/>
</dbReference>
<feature type="non-terminal residue" evidence="1">
    <location>
        <position position="276"/>
    </location>
</feature>
<dbReference type="RefSeq" id="WP_407803011.1">
    <property type="nucleotide sequence ID" value="NZ_JBJNUY010000032.1"/>
</dbReference>
<reference evidence="1 2" key="1">
    <citation type="submission" date="2024-12" db="EMBL/GenBank/DDBJ databases">
        <title>Pseudomonas species isolated from Lotus nodules promote plant growth.</title>
        <authorList>
            <person name="Yu Y.-H."/>
            <person name="Kurtenbach J."/>
            <person name="Crosbie D."/>
            <person name="Brachmann A."/>
            <person name="Marin M."/>
        </authorList>
    </citation>
    <scope>NUCLEOTIDE SEQUENCE [LARGE SCALE GENOMIC DNA]</scope>
    <source>
        <strain evidence="1 2">PLb11B</strain>
    </source>
</reference>
<comment type="caution">
    <text evidence="1">The sequence shown here is derived from an EMBL/GenBank/DDBJ whole genome shotgun (WGS) entry which is preliminary data.</text>
</comment>
<name>A0ABW8WD13_9PSED</name>
<proteinExistence type="predicted"/>
<dbReference type="PANTHER" id="PTHR30528:SF0">
    <property type="entry name" value="CYTOPLASMIC PROTEIN"/>
    <property type="match status" value="1"/>
</dbReference>
<protein>
    <submittedName>
        <fullName evidence="1">Winged helix-turn-helix domain-containing protein</fullName>
    </submittedName>
</protein>